<evidence type="ECO:0000313" key="1">
    <source>
        <dbReference type="EMBL" id="MBH1650832.1"/>
    </source>
</evidence>
<name>A0A6B8J1M1_STEMA</name>
<proteinExistence type="predicted"/>
<gene>
    <name evidence="1" type="ORF">I5U67_01370</name>
</gene>
<accession>A0A6B8J1M1</accession>
<evidence type="ECO:0000313" key="2">
    <source>
        <dbReference type="Proteomes" id="UP000625930"/>
    </source>
</evidence>
<protein>
    <submittedName>
        <fullName evidence="1">Uncharacterized protein</fullName>
    </submittedName>
</protein>
<organism evidence="1 2">
    <name type="scientific">Stenotrophomonas maltophilia</name>
    <name type="common">Pseudomonas maltophilia</name>
    <name type="synonym">Xanthomonas maltophilia</name>
    <dbReference type="NCBI Taxonomy" id="40324"/>
    <lineage>
        <taxon>Bacteria</taxon>
        <taxon>Pseudomonadati</taxon>
        <taxon>Pseudomonadota</taxon>
        <taxon>Gammaproteobacteria</taxon>
        <taxon>Lysobacterales</taxon>
        <taxon>Lysobacteraceae</taxon>
        <taxon>Stenotrophomonas</taxon>
        <taxon>Stenotrophomonas maltophilia group</taxon>
    </lineage>
</organism>
<sequence length="209" mass="23226">MIESQKGNVVLVPVGLRPELFQQYWLIKNRLLGENASGIFTPVVVQCSDDDFELLVLQDRLQIHAKVNDLTQAMATSADRLRQFIQAAGSSIGPLKGAGLNCQVVITGDGAGSDFVRRTFFQERFFDEIEEGLMNMSLSFAESLQFGLVTTNINSVVHSETERHGIQVDFNCHRDVTTLGDVDNLLASANEFAQFCQRRCNQIEQRLGG</sequence>
<comment type="caution">
    <text evidence="1">The sequence shown here is derived from an EMBL/GenBank/DDBJ whole genome shotgun (WGS) entry which is preliminary data.</text>
</comment>
<reference evidence="1" key="1">
    <citation type="submission" date="2020-11" db="EMBL/GenBank/DDBJ databases">
        <title>Enhanced detection system for hospital associated transmission using whole genome sequencing surveillance.</title>
        <authorList>
            <person name="Harrison L.H."/>
            <person name="Van Tyne D."/>
            <person name="Marsh J.W."/>
            <person name="Griffith M.P."/>
            <person name="Snyder D.J."/>
            <person name="Cooper V.S."/>
            <person name="Mustapha M."/>
        </authorList>
    </citation>
    <scope>NUCLEOTIDE SEQUENCE</scope>
    <source>
        <strain evidence="1">STEN00091</strain>
    </source>
</reference>
<dbReference type="AlphaFoldDB" id="A0A6B8J1M1"/>
<dbReference type="RefSeq" id="WP_154262486.1">
    <property type="nucleotide sequence ID" value="NZ_CP040438.1"/>
</dbReference>
<dbReference type="Proteomes" id="UP000625930">
    <property type="component" value="Unassembled WGS sequence"/>
</dbReference>
<dbReference type="EMBL" id="JADUNP010000002">
    <property type="protein sequence ID" value="MBH1650832.1"/>
    <property type="molecule type" value="Genomic_DNA"/>
</dbReference>